<dbReference type="Proteomes" id="UP001558713">
    <property type="component" value="Unassembled WGS sequence"/>
</dbReference>
<dbReference type="Pfam" id="PF00078">
    <property type="entry name" value="RVT_1"/>
    <property type="match status" value="1"/>
</dbReference>
<dbReference type="Gene3D" id="3.30.70.270">
    <property type="match status" value="1"/>
</dbReference>
<sequence>MDVNKVCPEDCFPLPHIDRLVEATAGNELLSFMDIVSGYNHIKVHSDDREKMAFITNQRTYCYKVMPFRLKNACATYQRLVNKMFAEQLGKSMEVYIDDMLVKSARAEDHIGHLKTCFEIVNKYKMKLNPKKCTFRVTSGEFFG</sequence>
<evidence type="ECO:0000313" key="3">
    <source>
        <dbReference type="Proteomes" id="UP001558713"/>
    </source>
</evidence>
<dbReference type="PANTHER" id="PTHR24559:SF431">
    <property type="entry name" value="RNA-DIRECTED DNA POLYMERASE HOMOLOG"/>
    <property type="match status" value="1"/>
</dbReference>
<dbReference type="Gene3D" id="3.10.10.10">
    <property type="entry name" value="HIV Type 1 Reverse Transcriptase, subunit A, domain 1"/>
    <property type="match status" value="1"/>
</dbReference>
<dbReference type="SUPFAM" id="SSF56672">
    <property type="entry name" value="DNA/RNA polymerases"/>
    <property type="match status" value="1"/>
</dbReference>
<dbReference type="PANTHER" id="PTHR24559">
    <property type="entry name" value="TRANSPOSON TY3-I GAG-POL POLYPROTEIN"/>
    <property type="match status" value="1"/>
</dbReference>
<name>A0ABD1BUA4_CARAN</name>
<proteinExistence type="predicted"/>
<keyword evidence="3" id="KW-1185">Reference proteome</keyword>
<evidence type="ECO:0000313" key="2">
    <source>
        <dbReference type="EMBL" id="KAL1220778.1"/>
    </source>
</evidence>
<comment type="caution">
    <text evidence="2">The sequence shown here is derived from an EMBL/GenBank/DDBJ whole genome shotgun (WGS) entry which is preliminary data.</text>
</comment>
<dbReference type="EMBL" id="JBANAX010000146">
    <property type="protein sequence ID" value="KAL1220778.1"/>
    <property type="molecule type" value="Genomic_DNA"/>
</dbReference>
<dbReference type="InterPro" id="IPR043502">
    <property type="entry name" value="DNA/RNA_pol_sf"/>
</dbReference>
<organism evidence="2 3">
    <name type="scientific">Cardamine amara subsp. amara</name>
    <dbReference type="NCBI Taxonomy" id="228776"/>
    <lineage>
        <taxon>Eukaryota</taxon>
        <taxon>Viridiplantae</taxon>
        <taxon>Streptophyta</taxon>
        <taxon>Embryophyta</taxon>
        <taxon>Tracheophyta</taxon>
        <taxon>Spermatophyta</taxon>
        <taxon>Magnoliopsida</taxon>
        <taxon>eudicotyledons</taxon>
        <taxon>Gunneridae</taxon>
        <taxon>Pentapetalae</taxon>
        <taxon>rosids</taxon>
        <taxon>malvids</taxon>
        <taxon>Brassicales</taxon>
        <taxon>Brassicaceae</taxon>
        <taxon>Cardamineae</taxon>
        <taxon>Cardamine</taxon>
    </lineage>
</organism>
<dbReference type="AlphaFoldDB" id="A0ABD1BUA4"/>
<accession>A0ABD1BUA4</accession>
<dbReference type="InterPro" id="IPR000477">
    <property type="entry name" value="RT_dom"/>
</dbReference>
<dbReference type="InterPro" id="IPR043128">
    <property type="entry name" value="Rev_trsase/Diguanyl_cyclase"/>
</dbReference>
<dbReference type="CDD" id="cd01647">
    <property type="entry name" value="RT_LTR"/>
    <property type="match status" value="1"/>
</dbReference>
<protein>
    <submittedName>
        <fullName evidence="2">RNA-directed DNA polymerase-like protein</fullName>
    </submittedName>
</protein>
<feature type="domain" description="Reverse transcriptase" evidence="1">
    <location>
        <begin position="4"/>
        <end position="144"/>
    </location>
</feature>
<dbReference type="InterPro" id="IPR053134">
    <property type="entry name" value="RNA-dir_DNA_polymerase"/>
</dbReference>
<gene>
    <name evidence="2" type="ORF">V5N11_008711</name>
</gene>
<reference evidence="2 3" key="1">
    <citation type="submission" date="2024-04" db="EMBL/GenBank/DDBJ databases">
        <title>Genome assembly C_amara_ONT_v2.</title>
        <authorList>
            <person name="Yant L."/>
            <person name="Moore C."/>
            <person name="Slenker M."/>
        </authorList>
    </citation>
    <scope>NUCLEOTIDE SEQUENCE [LARGE SCALE GENOMIC DNA]</scope>
    <source>
        <tissue evidence="2">Leaf</tissue>
    </source>
</reference>
<evidence type="ECO:0000259" key="1">
    <source>
        <dbReference type="Pfam" id="PF00078"/>
    </source>
</evidence>